<feature type="chain" id="PRO_5045901210" description="Bulb-type lectin domain-containing protein" evidence="1">
    <location>
        <begin position="27"/>
        <end position="177"/>
    </location>
</feature>
<dbReference type="InterPro" id="IPR001480">
    <property type="entry name" value="Bulb-type_lectin_dom"/>
</dbReference>
<feature type="signal peptide" evidence="1">
    <location>
        <begin position="1"/>
        <end position="26"/>
    </location>
</feature>
<dbReference type="EMBL" id="AP018817">
    <property type="protein sequence ID" value="BBF68408.1"/>
    <property type="molecule type" value="Genomic_DNA"/>
</dbReference>
<dbReference type="SMART" id="SM00108">
    <property type="entry name" value="B_lectin"/>
    <property type="match status" value="1"/>
</dbReference>
<gene>
    <name evidence="3" type="ORF">SBA_ch1_06080</name>
</gene>
<dbReference type="Gene3D" id="2.90.10.10">
    <property type="entry name" value="Bulb-type lectin domain"/>
    <property type="match status" value="2"/>
</dbReference>
<dbReference type="PROSITE" id="PS50927">
    <property type="entry name" value="BULB_LECTIN"/>
    <property type="match status" value="1"/>
</dbReference>
<name>A0ABN5W7X2_9SPHN</name>
<evidence type="ECO:0000256" key="1">
    <source>
        <dbReference type="SAM" id="SignalP"/>
    </source>
</evidence>
<keyword evidence="4" id="KW-1185">Reference proteome</keyword>
<evidence type="ECO:0000313" key="4">
    <source>
        <dbReference type="Proteomes" id="UP001059971"/>
    </source>
</evidence>
<evidence type="ECO:0000259" key="2">
    <source>
        <dbReference type="PROSITE" id="PS50927"/>
    </source>
</evidence>
<organism evidence="3 4">
    <name type="scientific">Sphingomonas bisphenolicum</name>
    <dbReference type="NCBI Taxonomy" id="296544"/>
    <lineage>
        <taxon>Bacteria</taxon>
        <taxon>Pseudomonadati</taxon>
        <taxon>Pseudomonadota</taxon>
        <taxon>Alphaproteobacteria</taxon>
        <taxon>Sphingomonadales</taxon>
        <taxon>Sphingomonadaceae</taxon>
        <taxon>Sphingomonas</taxon>
    </lineage>
</organism>
<feature type="domain" description="Bulb-type lectin" evidence="2">
    <location>
        <begin position="68"/>
        <end position="175"/>
    </location>
</feature>
<reference evidence="3" key="1">
    <citation type="submission" date="2018-07" db="EMBL/GenBank/DDBJ databases">
        <title>Complete genome sequence of Sphingomonas bisphenolicum strain AO1, a bisphenol A degradative bacterium isolated from Japanese farm field.</title>
        <authorList>
            <person name="Murakami M."/>
            <person name="Koh M."/>
            <person name="Koba S."/>
            <person name="Matsumura Y."/>
        </authorList>
    </citation>
    <scope>NUCLEOTIDE SEQUENCE</scope>
    <source>
        <strain evidence="3">AO1</strain>
    </source>
</reference>
<dbReference type="SUPFAM" id="SSF51110">
    <property type="entry name" value="alpha-D-mannose-specific plant lectins"/>
    <property type="match status" value="1"/>
</dbReference>
<dbReference type="RefSeq" id="WP_261935856.1">
    <property type="nucleotide sequence ID" value="NZ_AP018817.1"/>
</dbReference>
<dbReference type="InterPro" id="IPR036426">
    <property type="entry name" value="Bulb-type_lectin_dom_sf"/>
</dbReference>
<protein>
    <recommendedName>
        <fullName evidence="2">Bulb-type lectin domain-containing protein</fullName>
    </recommendedName>
</protein>
<sequence>MAWSKKTVRNLLIVIAPLIGANPASADSVGYRYDALGRLTESCIYNSATQDGRDVDIAYDQADNRTNYKSILLGMRLNAGQTYTSPNGLYVLSMQSDGNLVLYGPAGAIWASNTVGTGSFVKFQGDGNLVVYNGAGIPVWASNTGGNRCARLQMQNDGNLVIVSGDNVAVWATNTAQ</sequence>
<proteinExistence type="predicted"/>
<accession>A0ABN5W7X2</accession>
<dbReference type="CDD" id="cd00028">
    <property type="entry name" value="B_lectin"/>
    <property type="match status" value="1"/>
</dbReference>
<keyword evidence="1" id="KW-0732">Signal</keyword>
<dbReference type="Proteomes" id="UP001059971">
    <property type="component" value="Chromosome 1"/>
</dbReference>
<evidence type="ECO:0000313" key="3">
    <source>
        <dbReference type="EMBL" id="BBF68408.1"/>
    </source>
</evidence>